<evidence type="ECO:0000256" key="2">
    <source>
        <dbReference type="ARBA" id="ARBA00005008"/>
    </source>
</evidence>
<comment type="cofactor">
    <cofactor evidence="1">
        <name>Ni(2+)</name>
        <dbReference type="ChEBI" id="CHEBI:49786"/>
    </cofactor>
</comment>
<dbReference type="GO" id="GO:0046872">
    <property type="term" value="F:metal ion binding"/>
    <property type="evidence" value="ECO:0007669"/>
    <property type="project" value="UniProtKB-KW"/>
</dbReference>
<feature type="binding site" evidence="14">
    <location>
        <position position="112"/>
    </location>
    <ligand>
        <name>Zn(2+)</name>
        <dbReference type="ChEBI" id="CHEBI:29105"/>
        <note>ligand shared between dimeric partners</note>
    </ligand>
</feature>
<dbReference type="CDD" id="cd07233">
    <property type="entry name" value="GlxI_Zn"/>
    <property type="match status" value="1"/>
</dbReference>
<evidence type="ECO:0000256" key="3">
    <source>
        <dbReference type="ARBA" id="ARBA00010363"/>
    </source>
</evidence>
<reference evidence="17" key="1">
    <citation type="submission" date="2016-10" db="EMBL/GenBank/DDBJ databases">
        <authorList>
            <person name="Varghese N."/>
            <person name="Submissions S."/>
        </authorList>
    </citation>
    <scope>NUCLEOTIDE SEQUENCE [LARGE SCALE GENOMIC DNA]</scope>
    <source>
        <strain evidence="17">KCTC 32246</strain>
    </source>
</reference>
<evidence type="ECO:0000256" key="10">
    <source>
        <dbReference type="ARBA" id="ARBA00030892"/>
    </source>
</evidence>
<dbReference type="PANTHER" id="PTHR10374">
    <property type="entry name" value="LACTOYLGLUTATHIONE LYASE GLYOXALASE I"/>
    <property type="match status" value="1"/>
</dbReference>
<comment type="pathway">
    <text evidence="2">Secondary metabolite metabolism; methylglyoxal degradation; (R)-lactate from methylglyoxal: step 1/2.</text>
</comment>
<dbReference type="SUPFAM" id="SSF54593">
    <property type="entry name" value="Glyoxalase/Bleomycin resistance protein/Dihydroxybiphenyl dioxygenase"/>
    <property type="match status" value="1"/>
</dbReference>
<keyword evidence="6 14" id="KW-0479">Metal-binding</keyword>
<name>A0A1H2MHD4_9PSED</name>
<feature type="active site" description="Proton donor/acceptor" evidence="13">
    <location>
        <position position="185"/>
    </location>
</feature>
<dbReference type="EMBL" id="LT629797">
    <property type="protein sequence ID" value="SDU92620.1"/>
    <property type="molecule type" value="Genomic_DNA"/>
</dbReference>
<dbReference type="Proteomes" id="UP000198675">
    <property type="component" value="Chromosome I"/>
</dbReference>
<evidence type="ECO:0000256" key="4">
    <source>
        <dbReference type="ARBA" id="ARBA00012081"/>
    </source>
</evidence>
<gene>
    <name evidence="16" type="ORF">SAMN05216363_3457</name>
</gene>
<evidence type="ECO:0000256" key="7">
    <source>
        <dbReference type="ARBA" id="ARBA00022833"/>
    </source>
</evidence>
<keyword evidence="8 16" id="KW-0456">Lyase</keyword>
<dbReference type="InterPro" id="IPR037523">
    <property type="entry name" value="VOC_core"/>
</dbReference>
<dbReference type="InterPro" id="IPR004360">
    <property type="entry name" value="Glyas_Fos-R_dOase_dom"/>
</dbReference>
<dbReference type="Pfam" id="PF00903">
    <property type="entry name" value="Glyoxalase"/>
    <property type="match status" value="1"/>
</dbReference>
<feature type="binding site" evidence="14">
    <location>
        <position position="185"/>
    </location>
    <ligand>
        <name>Zn(2+)</name>
        <dbReference type="ChEBI" id="CHEBI:29105"/>
        <note>ligand shared between dimeric partners</note>
    </ligand>
</feature>
<evidence type="ECO:0000256" key="1">
    <source>
        <dbReference type="ARBA" id="ARBA00001967"/>
    </source>
</evidence>
<keyword evidence="17" id="KW-1185">Reference proteome</keyword>
<comment type="cofactor">
    <cofactor evidence="14">
        <name>Zn(2+)</name>
        <dbReference type="ChEBI" id="CHEBI:29105"/>
    </cofactor>
    <text evidence="14">Binds 1 zinc ion per subunit. In the homodimer, two zinc ions are bound between subunits.</text>
</comment>
<evidence type="ECO:0000256" key="13">
    <source>
        <dbReference type="PIRSR" id="PIRSR604361-1"/>
    </source>
</evidence>
<keyword evidence="5" id="KW-0533">Nickel</keyword>
<proteinExistence type="inferred from homology"/>
<accession>A0A1H2MHD4</accession>
<dbReference type="PROSITE" id="PS00934">
    <property type="entry name" value="GLYOXALASE_I_1"/>
    <property type="match status" value="1"/>
</dbReference>
<evidence type="ECO:0000256" key="8">
    <source>
        <dbReference type="ARBA" id="ARBA00023239"/>
    </source>
</evidence>
<evidence type="ECO:0000313" key="17">
    <source>
        <dbReference type="Proteomes" id="UP000198675"/>
    </source>
</evidence>
<dbReference type="Gene3D" id="3.10.180.10">
    <property type="entry name" value="2,3-Dihydroxybiphenyl 1,2-Dioxygenase, domain 1"/>
    <property type="match status" value="1"/>
</dbReference>
<evidence type="ECO:0000259" key="15">
    <source>
        <dbReference type="PROSITE" id="PS51819"/>
    </source>
</evidence>
<keyword evidence="7 14" id="KW-0862">Zinc</keyword>
<dbReference type="UniPathway" id="UPA00619">
    <property type="reaction ID" value="UER00675"/>
</dbReference>
<dbReference type="PANTHER" id="PTHR10374:SF30">
    <property type="entry name" value="LACTOYLGLUTATHIONE LYASE"/>
    <property type="match status" value="1"/>
</dbReference>
<evidence type="ECO:0000256" key="5">
    <source>
        <dbReference type="ARBA" id="ARBA00022596"/>
    </source>
</evidence>
<dbReference type="InterPro" id="IPR018146">
    <property type="entry name" value="Glyoxalase_1_CS"/>
</dbReference>
<dbReference type="NCBIfam" id="TIGR00068">
    <property type="entry name" value="glyox_I"/>
    <property type="match status" value="1"/>
</dbReference>
<dbReference type="AlphaFoldDB" id="A0A1H2MHD4"/>
<protein>
    <recommendedName>
        <fullName evidence="4">lactoylglutathione lyase</fullName>
        <ecNumber evidence="4">4.4.1.5</ecNumber>
    </recommendedName>
    <alternativeName>
        <fullName evidence="10">Aldoketomutase</fullName>
    </alternativeName>
    <alternativeName>
        <fullName evidence="9">Ketone-aldehyde mutase</fullName>
    </alternativeName>
    <alternativeName>
        <fullName evidence="11">Methylglyoxalase</fullName>
    </alternativeName>
    <alternativeName>
        <fullName evidence="12">S-D-lactoylglutathione methylglyoxal lyase</fullName>
    </alternativeName>
</protein>
<evidence type="ECO:0000256" key="14">
    <source>
        <dbReference type="PIRSR" id="PIRSR604361-3"/>
    </source>
</evidence>
<dbReference type="PROSITE" id="PS51819">
    <property type="entry name" value="VOC"/>
    <property type="match status" value="1"/>
</dbReference>
<sequence>MQIRPFSTDPIPYLMENPMTLDELNAIPGVTAKPDVATADFVYNHTMIRVKDLQKSLDFYTRVLGFTLLEKKDFPDAEFSLYFLALINDKSQIPADPAARHQWRKSIPGVLELTYNYGTEKDPEFSYHSGNSDPRGFGHLCVSVPDIKAACQRFEDLGVDFQKRLTDGRMRDIAFIKDPDGYWVEIIQFTEVI</sequence>
<evidence type="ECO:0000256" key="11">
    <source>
        <dbReference type="ARBA" id="ARBA00032460"/>
    </source>
</evidence>
<evidence type="ECO:0000256" key="6">
    <source>
        <dbReference type="ARBA" id="ARBA00022723"/>
    </source>
</evidence>
<comment type="similarity">
    <text evidence="3">Belongs to the glyoxalase I family.</text>
</comment>
<feature type="domain" description="VOC" evidence="15">
    <location>
        <begin position="42"/>
        <end position="189"/>
    </location>
</feature>
<dbReference type="InterPro" id="IPR029068">
    <property type="entry name" value="Glyas_Bleomycin-R_OHBP_Dase"/>
</dbReference>
<feature type="binding site" evidence="14">
    <location>
        <position position="139"/>
    </location>
    <ligand>
        <name>Zn(2+)</name>
        <dbReference type="ChEBI" id="CHEBI:29105"/>
        <note>ligand shared between dimeric partners</note>
    </ligand>
</feature>
<evidence type="ECO:0000313" key="16">
    <source>
        <dbReference type="EMBL" id="SDU92620.1"/>
    </source>
</evidence>
<dbReference type="EC" id="4.4.1.5" evidence="4"/>
<organism evidence="16 17">
    <name type="scientific">Pseudomonas sihuiensis</name>
    <dbReference type="NCBI Taxonomy" id="1274359"/>
    <lineage>
        <taxon>Bacteria</taxon>
        <taxon>Pseudomonadati</taxon>
        <taxon>Pseudomonadota</taxon>
        <taxon>Gammaproteobacteria</taxon>
        <taxon>Pseudomonadales</taxon>
        <taxon>Pseudomonadaceae</taxon>
        <taxon>Pseudomonas</taxon>
    </lineage>
</organism>
<dbReference type="GO" id="GO:0004462">
    <property type="term" value="F:lactoylglutathione lyase activity"/>
    <property type="evidence" value="ECO:0007669"/>
    <property type="project" value="UniProtKB-EC"/>
</dbReference>
<dbReference type="InterPro" id="IPR004361">
    <property type="entry name" value="Glyoxalase_1"/>
</dbReference>
<evidence type="ECO:0000256" key="9">
    <source>
        <dbReference type="ARBA" id="ARBA00030291"/>
    </source>
</evidence>
<evidence type="ECO:0000256" key="12">
    <source>
        <dbReference type="ARBA" id="ARBA00033298"/>
    </source>
</evidence>